<sequence>MFSVEGYENSFVENSNVPIGWIFECLDKNSPSFKKIKGDSKILKLNVEDISGGKGYASKVYKSTVHFEGDENKTYEFILKIPGIESFSDLFENETDKADITETFDIETVATFHNQETVFYTMTTKEIEDLKVPSCYGGRGLIPHKQDGCLIMEFLSPSSDNIPYYQSFNVYQAKSMLEEIMKLQVFSLTDGKHWKSKFKPLFNRKVFKSLVKLINTGFNHFKEIFPKEMVNEIEADFKTYVSKYDDIGMYSIEGIPDCRGHNSVLCHGDLWTNNIMFEVDSERRFTNDVKVVIDWQSIYQGCVGADIARLIVSGCSPEVRREIELDVKDISDGKGFASKVYKSTVHFENGTVYQFILKVPVMECLDELIENESNTEEFNEVINMETMSIFHHREYIFLTQTMKDISDLKAPSCYGGRDLITNKQDGCLIMEFLSPISDTIPFYQSFNIYQVKSVLNEIMKLQVFSLTNGSHWKSTFQNLYDRKIYKSLVTLMEMGFNIFKETCPNEMLKEIEEDYKILVSKYEDIGMYTLEGLPDSKGKNAVIMFAVEGYDNEFVEKSNIPIGWIFDCLEKNCSQFRKIRGDFKILKLDVKDISGGKGFASKVYKSTAHFENGTVYQFILKVPVMECLDELIENESNTEEFNEVINMETMSIFHHREYIFLTQTMKDISDLKAPSCYGGRDLITNKQDGCLIMEFLSPISDTIPFYQSFNIYQVKSVLNEIMKLQVFSLTNGSHWKSTFQNLFDRKIYKSLVTLMDMGFNTFKEICTNEMLKEIEEDYKILISKYEDIGMYTLEGLPDSKGKNAVLCHGDLWTNNLMFKVDSERRFTNNIAAIIDWQVILTGSVAADIARLIVTGCSPEIRREIEVSYLPTYFEELKRKVSDKGGEFNMSFDAFMNAYNFCMIDQSFHTFLLLGINLQKTIITSEEDNYVWEARKFSLVSKAYFAMKDAIKRIKKVKPEWLEK</sequence>
<name>A0A0N4ZDU7_PARTI</name>
<dbReference type="InterPro" id="IPR011009">
    <property type="entry name" value="Kinase-like_dom_sf"/>
</dbReference>
<evidence type="ECO:0000313" key="2">
    <source>
        <dbReference type="Proteomes" id="UP000038045"/>
    </source>
</evidence>
<dbReference type="InterPro" id="IPR015897">
    <property type="entry name" value="CHK_kinase-like"/>
</dbReference>
<evidence type="ECO:0000313" key="3">
    <source>
        <dbReference type="WBParaSite" id="PTRK_0000575300.1"/>
    </source>
</evidence>
<reference evidence="3" key="1">
    <citation type="submission" date="2017-02" db="UniProtKB">
        <authorList>
            <consortium name="WormBaseParasite"/>
        </authorList>
    </citation>
    <scope>IDENTIFICATION</scope>
</reference>
<dbReference type="Proteomes" id="UP000038045">
    <property type="component" value="Unplaced"/>
</dbReference>
<dbReference type="SMART" id="SM00587">
    <property type="entry name" value="CHK"/>
    <property type="match status" value="2"/>
</dbReference>
<dbReference type="PANTHER" id="PTHR23020">
    <property type="entry name" value="UNCHARACTERIZED NUCLEAR HORMONE RECEPTOR-RELATED"/>
    <property type="match status" value="1"/>
</dbReference>
<protein>
    <submittedName>
        <fullName evidence="3">CHK domain-containing protein</fullName>
    </submittedName>
</protein>
<keyword evidence="2" id="KW-1185">Reference proteome</keyword>
<evidence type="ECO:0000259" key="1">
    <source>
        <dbReference type="SMART" id="SM00587"/>
    </source>
</evidence>
<proteinExistence type="predicted"/>
<feature type="domain" description="CHK kinase-like" evidence="1">
    <location>
        <begin position="149"/>
        <end position="329"/>
    </location>
</feature>
<accession>A0A0N4ZDU7</accession>
<dbReference type="InterPro" id="IPR052961">
    <property type="entry name" value="Oxido-Kinase-like_Enzymes"/>
</dbReference>
<feature type="domain" description="CHK kinase-like" evidence="1">
    <location>
        <begin position="691"/>
        <end position="882"/>
    </location>
</feature>
<dbReference type="WBParaSite" id="PTRK_0000575300.1">
    <property type="protein sequence ID" value="PTRK_0000575300.1"/>
    <property type="gene ID" value="PTRK_0000575300"/>
</dbReference>
<organism evidence="2 3">
    <name type="scientific">Parastrongyloides trichosuri</name>
    <name type="common">Possum-specific nematode worm</name>
    <dbReference type="NCBI Taxonomy" id="131310"/>
    <lineage>
        <taxon>Eukaryota</taxon>
        <taxon>Metazoa</taxon>
        <taxon>Ecdysozoa</taxon>
        <taxon>Nematoda</taxon>
        <taxon>Chromadorea</taxon>
        <taxon>Rhabditida</taxon>
        <taxon>Tylenchina</taxon>
        <taxon>Panagrolaimomorpha</taxon>
        <taxon>Strongyloidoidea</taxon>
        <taxon>Strongyloididae</taxon>
        <taxon>Parastrongyloides</taxon>
    </lineage>
</organism>
<dbReference type="Pfam" id="PF07914">
    <property type="entry name" value="DUF1679"/>
    <property type="match status" value="3"/>
</dbReference>
<dbReference type="InterPro" id="IPR012877">
    <property type="entry name" value="Dhs-27"/>
</dbReference>
<dbReference type="SUPFAM" id="SSF56112">
    <property type="entry name" value="Protein kinase-like (PK-like)"/>
    <property type="match status" value="2"/>
</dbReference>
<dbReference type="AlphaFoldDB" id="A0A0N4ZDU7"/>
<dbReference type="PANTHER" id="PTHR23020:SF41">
    <property type="entry name" value="AMINOGLYCOSIDE PHOSPHOTRANSFERASE DOMAIN-CONTAINING PROTEIN"/>
    <property type="match status" value="1"/>
</dbReference>
<dbReference type="Gene3D" id="3.90.1200.10">
    <property type="match status" value="2"/>
</dbReference>